<feature type="non-terminal residue" evidence="2">
    <location>
        <position position="275"/>
    </location>
</feature>
<feature type="region of interest" description="Disordered" evidence="1">
    <location>
        <begin position="1"/>
        <end position="24"/>
    </location>
</feature>
<name>A0A034WB57_BACDO</name>
<reference evidence="2" key="1">
    <citation type="journal article" date="2014" name="BMC Genomics">
        <title>Characterizing the developmental transcriptome of the oriental fruit fly, Bactrocera dorsalis (Diptera: Tephritidae) through comparative genomic analysis with Drosophila melanogaster utilizing modENCODE datasets.</title>
        <authorList>
            <person name="Geib S.M."/>
            <person name="Calla B."/>
            <person name="Hall B."/>
            <person name="Hou S."/>
            <person name="Manoukis N.C."/>
        </authorList>
    </citation>
    <scope>NUCLEOTIDE SEQUENCE</scope>
    <source>
        <strain evidence="2">Punador</strain>
    </source>
</reference>
<feature type="compositionally biased region" description="Basic and acidic residues" evidence="1">
    <location>
        <begin position="7"/>
        <end position="22"/>
    </location>
</feature>
<feature type="region of interest" description="Disordered" evidence="1">
    <location>
        <begin position="75"/>
        <end position="132"/>
    </location>
</feature>
<proteinExistence type="predicted"/>
<evidence type="ECO:0000256" key="1">
    <source>
        <dbReference type="SAM" id="MobiDB-lite"/>
    </source>
</evidence>
<dbReference type="AlphaFoldDB" id="A0A034WB57"/>
<feature type="non-terminal residue" evidence="2">
    <location>
        <position position="1"/>
    </location>
</feature>
<organism evidence="2">
    <name type="scientific">Bactrocera dorsalis</name>
    <name type="common">Oriental fruit fly</name>
    <name type="synonym">Dacus dorsalis</name>
    <dbReference type="NCBI Taxonomy" id="27457"/>
    <lineage>
        <taxon>Eukaryota</taxon>
        <taxon>Metazoa</taxon>
        <taxon>Ecdysozoa</taxon>
        <taxon>Arthropoda</taxon>
        <taxon>Hexapoda</taxon>
        <taxon>Insecta</taxon>
        <taxon>Pterygota</taxon>
        <taxon>Neoptera</taxon>
        <taxon>Endopterygota</taxon>
        <taxon>Diptera</taxon>
        <taxon>Brachycera</taxon>
        <taxon>Muscomorpha</taxon>
        <taxon>Tephritoidea</taxon>
        <taxon>Tephritidae</taxon>
        <taxon>Bactrocera</taxon>
        <taxon>Bactrocera</taxon>
    </lineage>
</organism>
<feature type="compositionally biased region" description="Polar residues" evidence="1">
    <location>
        <begin position="75"/>
        <end position="95"/>
    </location>
</feature>
<dbReference type="EMBL" id="GAKP01006166">
    <property type="protein sequence ID" value="JAC52786.1"/>
    <property type="molecule type" value="Transcribed_RNA"/>
</dbReference>
<dbReference type="OrthoDB" id="8045787at2759"/>
<sequence>CFLNAFSEEKQSLSEEQARDDVMTSSVANESRFINVFSGEKRSLSEEQTRDDVMPSTSGVSVGTLCESLAVSTSNAKNDGKENTTILSSSTTIPCSKSEESHRPCNGMASKRKRKRKRKRGGKRGGLNGSRKVGMSGATVKWYFRHLKAGKSPEEASELALGRNKIAPAVEKSNPVTAIPSRVVGGCAPYQDRKGGAEKRKITPEELPSLKKQKQNLHEQPTQLKEEQNTVPKTGIRIAVLPLNYPVEAMDPQQLTVLEDKIMDEVYKGWRRGVQ</sequence>
<accession>A0A034WB57</accession>
<protein>
    <submittedName>
        <fullName evidence="2">Uncharacterized protein</fullName>
    </submittedName>
</protein>
<feature type="compositionally biased region" description="Basic residues" evidence="1">
    <location>
        <begin position="110"/>
        <end position="123"/>
    </location>
</feature>
<evidence type="ECO:0000313" key="2">
    <source>
        <dbReference type="EMBL" id="JAC52786.1"/>
    </source>
</evidence>